<dbReference type="FunFam" id="3.40.1010.10:FF:000007">
    <property type="entry name" value="Ribosomal RNA small subunit methyltransferase I"/>
    <property type="match status" value="1"/>
</dbReference>
<gene>
    <name evidence="6" type="primary">rsmI</name>
    <name evidence="8" type="ORF">TH68_04285</name>
</gene>
<dbReference type="Pfam" id="PF00590">
    <property type="entry name" value="TP_methylase"/>
    <property type="match status" value="1"/>
</dbReference>
<dbReference type="NCBIfam" id="TIGR00096">
    <property type="entry name" value="16S rRNA (cytidine(1402)-2'-O)-methyltransferase"/>
    <property type="match status" value="1"/>
</dbReference>
<comment type="catalytic activity">
    <reaction evidence="6">
        <text>cytidine(1402) in 16S rRNA + S-adenosyl-L-methionine = 2'-O-methylcytidine(1402) in 16S rRNA + S-adenosyl-L-homocysteine + H(+)</text>
        <dbReference type="Rhea" id="RHEA:42924"/>
        <dbReference type="Rhea" id="RHEA-COMP:10285"/>
        <dbReference type="Rhea" id="RHEA-COMP:10286"/>
        <dbReference type="ChEBI" id="CHEBI:15378"/>
        <dbReference type="ChEBI" id="CHEBI:57856"/>
        <dbReference type="ChEBI" id="CHEBI:59789"/>
        <dbReference type="ChEBI" id="CHEBI:74495"/>
        <dbReference type="ChEBI" id="CHEBI:82748"/>
        <dbReference type="EC" id="2.1.1.198"/>
    </reaction>
</comment>
<dbReference type="PIRSF" id="PIRSF005917">
    <property type="entry name" value="MTase_YraL"/>
    <property type="match status" value="1"/>
</dbReference>
<proteinExistence type="inferred from homology"/>
<evidence type="ECO:0000259" key="7">
    <source>
        <dbReference type="Pfam" id="PF00590"/>
    </source>
</evidence>
<dbReference type="GO" id="GO:0005737">
    <property type="term" value="C:cytoplasm"/>
    <property type="evidence" value="ECO:0007669"/>
    <property type="project" value="UniProtKB-SubCell"/>
</dbReference>
<comment type="similarity">
    <text evidence="6">Belongs to the methyltransferase superfamily. RsmI family.</text>
</comment>
<dbReference type="InterPro" id="IPR035996">
    <property type="entry name" value="4pyrrol_Methylase_sf"/>
</dbReference>
<evidence type="ECO:0000256" key="5">
    <source>
        <dbReference type="ARBA" id="ARBA00022691"/>
    </source>
</evidence>
<evidence type="ECO:0000256" key="3">
    <source>
        <dbReference type="ARBA" id="ARBA00022603"/>
    </source>
</evidence>
<accession>A0A6N3X730</accession>
<evidence type="ECO:0000313" key="9">
    <source>
        <dbReference type="Proteomes" id="UP000035054"/>
    </source>
</evidence>
<keyword evidence="4 6" id="KW-0808">Transferase</keyword>
<evidence type="ECO:0000256" key="2">
    <source>
        <dbReference type="ARBA" id="ARBA00022552"/>
    </source>
</evidence>
<dbReference type="Gene3D" id="3.30.950.10">
    <property type="entry name" value="Methyltransferase, Cobalt-precorrin-4 Transmethylase, Domain 2"/>
    <property type="match status" value="1"/>
</dbReference>
<dbReference type="Gene3D" id="3.40.1010.10">
    <property type="entry name" value="Cobalt-precorrin-4 Transmethylase, Domain 1"/>
    <property type="match status" value="1"/>
</dbReference>
<dbReference type="PANTHER" id="PTHR46111:SF1">
    <property type="entry name" value="RIBOSOMAL RNA SMALL SUBUNIT METHYLTRANSFERASE I"/>
    <property type="match status" value="1"/>
</dbReference>
<keyword evidence="5 6" id="KW-0949">S-adenosyl-L-methionine</keyword>
<keyword evidence="1 6" id="KW-0963">Cytoplasm</keyword>
<dbReference type="PROSITE" id="PS01296">
    <property type="entry name" value="RSMI"/>
    <property type="match status" value="1"/>
</dbReference>
<name>A0A6N3X730_9SYNE</name>
<sequence>MMATQAGAIVEQPREEPHGGVLYVVGTPIGNREDLSPRARRVLEQVDVIACEDTRHSAQLLQGLSGHGRLISFHRHNRQRRQPQLLGLLTAGHSLALISDAGLPGISDPGEELVAAARQAGHGVICIPGPTAFVTALVGSGLPCGRFVFEGFLPAKSSARRQRLQHMAGEPRTVVFYEAPHRLLAMLEDLLALWGDRPLQVGRELTKRHEEFIGPTTAMALDHFRGQSPRGECCVVVGGCPKPVTLPWDGEALATQLQQLIQKDGLGPSQAARVLAQRSGHSRQQLYALLLQRRRGEEQGTEPY</sequence>
<dbReference type="HAMAP" id="MF_01877">
    <property type="entry name" value="16SrRNA_methyltr_I"/>
    <property type="match status" value="1"/>
</dbReference>
<dbReference type="EC" id="2.1.1.198" evidence="6"/>
<evidence type="ECO:0000256" key="6">
    <source>
        <dbReference type="HAMAP-Rule" id="MF_01877"/>
    </source>
</evidence>
<feature type="domain" description="Tetrapyrrole methylase" evidence="7">
    <location>
        <begin position="22"/>
        <end position="213"/>
    </location>
</feature>
<dbReference type="InterPro" id="IPR000878">
    <property type="entry name" value="4pyrrol_Mease"/>
</dbReference>
<protein>
    <recommendedName>
        <fullName evidence="6">Ribosomal RNA small subunit methyltransferase I</fullName>
        <ecNumber evidence="6">2.1.1.198</ecNumber>
    </recommendedName>
    <alternativeName>
        <fullName evidence="6">16S rRNA 2'-O-ribose C1402 methyltransferase</fullName>
    </alternativeName>
    <alternativeName>
        <fullName evidence="6">rRNA (cytidine-2'-O-)-methyltransferase RsmI</fullName>
    </alternativeName>
</protein>
<dbReference type="CDD" id="cd11648">
    <property type="entry name" value="RsmI"/>
    <property type="match status" value="1"/>
</dbReference>
<organism evidence="8 9">
    <name type="scientific">Candidatus Synechococcus spongiarum 142</name>
    <dbReference type="NCBI Taxonomy" id="1608213"/>
    <lineage>
        <taxon>Bacteria</taxon>
        <taxon>Bacillati</taxon>
        <taxon>Cyanobacteriota</taxon>
        <taxon>Cyanophyceae</taxon>
        <taxon>Synechococcales</taxon>
        <taxon>Synechococcaceae</taxon>
        <taxon>Synechococcus</taxon>
    </lineage>
</organism>
<dbReference type="PANTHER" id="PTHR46111">
    <property type="entry name" value="RIBOSOMAL RNA SMALL SUBUNIT METHYLTRANSFERASE I"/>
    <property type="match status" value="1"/>
</dbReference>
<keyword evidence="2 6" id="KW-0698">rRNA processing</keyword>
<evidence type="ECO:0000313" key="8">
    <source>
        <dbReference type="EMBL" id="KKZ14730.1"/>
    </source>
</evidence>
<dbReference type="FunFam" id="3.30.950.10:FF:000002">
    <property type="entry name" value="Ribosomal RNA small subunit methyltransferase I"/>
    <property type="match status" value="1"/>
</dbReference>
<dbReference type="EMBL" id="JXUO01000142">
    <property type="protein sequence ID" value="KKZ14730.1"/>
    <property type="molecule type" value="Genomic_DNA"/>
</dbReference>
<evidence type="ECO:0000256" key="1">
    <source>
        <dbReference type="ARBA" id="ARBA00022490"/>
    </source>
</evidence>
<comment type="subcellular location">
    <subcellularLocation>
        <location evidence="6">Cytoplasm</location>
    </subcellularLocation>
</comment>
<comment type="caution">
    <text evidence="8">The sequence shown here is derived from an EMBL/GenBank/DDBJ whole genome shotgun (WGS) entry which is preliminary data.</text>
</comment>
<dbReference type="InterPro" id="IPR014776">
    <property type="entry name" value="4pyrrole_Mease_sub2"/>
</dbReference>
<comment type="function">
    <text evidence="6">Catalyzes the 2'-O-methylation of the ribose of cytidine 1402 (C1402) in 16S rRNA.</text>
</comment>
<dbReference type="SUPFAM" id="SSF53790">
    <property type="entry name" value="Tetrapyrrole methylase"/>
    <property type="match status" value="1"/>
</dbReference>
<dbReference type="AlphaFoldDB" id="A0A6N3X730"/>
<evidence type="ECO:0000256" key="4">
    <source>
        <dbReference type="ARBA" id="ARBA00022679"/>
    </source>
</evidence>
<keyword evidence="3 6" id="KW-0489">Methyltransferase</keyword>
<dbReference type="InterPro" id="IPR008189">
    <property type="entry name" value="rRNA_ssu_MeTfrase_I"/>
</dbReference>
<dbReference type="GO" id="GO:0070677">
    <property type="term" value="F:rRNA (cytosine-2'-O-)-methyltransferase activity"/>
    <property type="evidence" value="ECO:0007669"/>
    <property type="project" value="UniProtKB-UniRule"/>
</dbReference>
<dbReference type="Proteomes" id="UP000035054">
    <property type="component" value="Unassembled WGS sequence"/>
</dbReference>
<reference evidence="8 9" key="1">
    <citation type="submission" date="2015-01" db="EMBL/GenBank/DDBJ databases">
        <title>Lifestyle Evolution in Cyanobacterial Symbionts of Sponges.</title>
        <authorList>
            <person name="Burgsdorf I."/>
            <person name="Slaby B.M."/>
            <person name="Handley K.M."/>
            <person name="Haber M."/>
            <person name="Blom J."/>
            <person name="Marshall C.W."/>
            <person name="Gilbert J.A."/>
            <person name="Hentschel U."/>
            <person name="Steindler L."/>
        </authorList>
    </citation>
    <scope>NUCLEOTIDE SEQUENCE [LARGE SCALE GENOMIC DNA]</scope>
    <source>
        <strain evidence="8">142</strain>
    </source>
</reference>
<dbReference type="InterPro" id="IPR018063">
    <property type="entry name" value="SAM_MeTrfase_RsmI_CS"/>
</dbReference>
<dbReference type="InterPro" id="IPR014777">
    <property type="entry name" value="4pyrrole_Mease_sub1"/>
</dbReference>